<evidence type="ECO:0000256" key="6">
    <source>
        <dbReference type="PIRSR" id="PIRSR000138-1"/>
    </source>
</evidence>
<organism evidence="9 10">
    <name type="scientific">Bordetella holmesii CDC-H585-BH</name>
    <dbReference type="NCBI Taxonomy" id="1331206"/>
    <lineage>
        <taxon>Bacteria</taxon>
        <taxon>Pseudomonadati</taxon>
        <taxon>Pseudomonadota</taxon>
        <taxon>Betaproteobacteria</taxon>
        <taxon>Burkholderiales</taxon>
        <taxon>Alcaligenaceae</taxon>
        <taxon>Bordetella</taxon>
    </lineage>
</organism>
<gene>
    <name evidence="9" type="ORF">L497_1493</name>
</gene>
<evidence type="ECO:0000256" key="1">
    <source>
        <dbReference type="ARBA" id="ARBA00001917"/>
    </source>
</evidence>
<dbReference type="SUPFAM" id="SSF51395">
    <property type="entry name" value="FMN-linked oxidoreductases"/>
    <property type="match status" value="1"/>
</dbReference>
<dbReference type="GO" id="GO:0016491">
    <property type="term" value="F:oxidoreductase activity"/>
    <property type="evidence" value="ECO:0007669"/>
    <property type="project" value="UniProtKB-KW"/>
</dbReference>
<keyword evidence="3 7" id="KW-0288">FMN</keyword>
<feature type="binding site" evidence="7">
    <location>
        <position position="110"/>
    </location>
    <ligand>
        <name>FMN</name>
        <dbReference type="ChEBI" id="CHEBI:58210"/>
    </ligand>
</feature>
<keyword evidence="4" id="KW-0560">Oxidoreductase</keyword>
<feature type="binding site" evidence="7">
    <location>
        <position position="281"/>
    </location>
    <ligand>
        <name>glyoxylate</name>
        <dbReference type="ChEBI" id="CHEBI:36655"/>
    </ligand>
</feature>
<dbReference type="PATRIC" id="fig|1331206.3.peg.1688"/>
<evidence type="ECO:0000259" key="8">
    <source>
        <dbReference type="PROSITE" id="PS51349"/>
    </source>
</evidence>
<dbReference type="Proteomes" id="UP000026682">
    <property type="component" value="Unassembled WGS sequence"/>
</dbReference>
<dbReference type="InterPro" id="IPR008259">
    <property type="entry name" value="FMN_hydac_DH_AS"/>
</dbReference>
<comment type="cofactor">
    <cofactor evidence="1">
        <name>FMN</name>
        <dbReference type="ChEBI" id="CHEBI:58210"/>
    </cofactor>
</comment>
<dbReference type="InterPro" id="IPR012133">
    <property type="entry name" value="Alpha-hydoxy_acid_DH_FMN"/>
</dbReference>
<feature type="binding site" evidence="7">
    <location>
        <position position="130"/>
    </location>
    <ligand>
        <name>FMN</name>
        <dbReference type="ChEBI" id="CHEBI:58210"/>
    </ligand>
</feature>
<feature type="binding site" evidence="7">
    <location>
        <position position="28"/>
    </location>
    <ligand>
        <name>glyoxylate</name>
        <dbReference type="ChEBI" id="CHEBI:36655"/>
    </ligand>
</feature>
<dbReference type="AlphaFoldDB" id="A0A158M6A1"/>
<feature type="binding site" evidence="7">
    <location>
        <begin position="311"/>
        <end position="315"/>
    </location>
    <ligand>
        <name>FMN</name>
        <dbReference type="ChEBI" id="CHEBI:58210"/>
    </ligand>
</feature>
<proteinExistence type="inferred from homology"/>
<evidence type="ECO:0000313" key="10">
    <source>
        <dbReference type="Proteomes" id="UP000026682"/>
    </source>
</evidence>
<reference evidence="9 10" key="1">
    <citation type="submission" date="2014-03" db="EMBL/GenBank/DDBJ databases">
        <title>Genome sequence of Bordetella holmseii.</title>
        <authorList>
            <person name="Harvill E."/>
            <person name="Goodfield L.L."/>
            <person name="Ivanov Y."/>
            <person name="Meyer J.A."/>
            <person name="Newth C."/>
            <person name="Cassiday P."/>
            <person name="Tondella M.L."/>
            <person name="Liao P."/>
            <person name="Zimmerman J."/>
            <person name="Meert K."/>
            <person name="Wessel D."/>
            <person name="Berger J."/>
            <person name="Dean J.M."/>
            <person name="Holubkov R."/>
            <person name="Burr J."/>
            <person name="Liu T."/>
            <person name="Brinkac L.M."/>
            <person name="Sanka R."/>
            <person name="Kim M."/>
            <person name="Losada L."/>
        </authorList>
    </citation>
    <scope>NUCLEOTIDE SEQUENCE [LARGE SCALE GENOMIC DNA]</scope>
    <source>
        <strain evidence="9 10">CDC-H585-BH</strain>
    </source>
</reference>
<name>A0A158M6A1_9BORD</name>
<evidence type="ECO:0000256" key="3">
    <source>
        <dbReference type="ARBA" id="ARBA00022643"/>
    </source>
</evidence>
<keyword evidence="2 7" id="KW-0285">Flavoprotein</keyword>
<feature type="binding site" evidence="7">
    <location>
        <position position="158"/>
    </location>
    <ligand>
        <name>FMN</name>
        <dbReference type="ChEBI" id="CHEBI:58210"/>
    </ligand>
</feature>
<feature type="active site" description="Proton acceptor" evidence="6">
    <location>
        <position position="281"/>
    </location>
</feature>
<evidence type="ECO:0000256" key="5">
    <source>
        <dbReference type="ARBA" id="ARBA00024042"/>
    </source>
</evidence>
<dbReference type="InterPro" id="IPR000262">
    <property type="entry name" value="FMN-dep_DH"/>
</dbReference>
<sequence length="383" mass="41960">MFRPASFLSLHDFEPAAKKRLPRQLYGYLRHGAEDGMAIEANRQAFAGIHLCPKVLTDVSNRSSSISLLGQTYSAPFGLAPVGLAAMWCYRADKVLAQAAQEHNVPAIMSGASLVPMEEVAQAAPQTWFQAYLPAEQERIQALLTRVRNAGFSTLVLTVDLPVSPNPEAYARHGFSAPLKPSLRMAWDGLSHPSWLMSTFLKTLFRHGMPHFENWRAERGAPIISARVERDTQGRDKVSWPHVALARRLWQGPLIIKGILRPDDALLAAKTGCDGIIVSNHGGRQIDGAVSGLDMLPEIVAAVPNLPVMLDGGIRRGTDILKALSLGARCVFVGRPMHYAATVGQRAGVEHAIQILKTELHRNTALLGLNHPQEIDQNFVRSH</sequence>
<dbReference type="CDD" id="cd02809">
    <property type="entry name" value="alpha_hydroxyacid_oxid_FMN"/>
    <property type="match status" value="1"/>
</dbReference>
<dbReference type="PANTHER" id="PTHR10578:SF107">
    <property type="entry name" value="2-HYDROXYACID OXIDASE 1"/>
    <property type="match status" value="1"/>
</dbReference>
<evidence type="ECO:0000313" key="9">
    <source>
        <dbReference type="EMBL" id="KAK91172.1"/>
    </source>
</evidence>
<dbReference type="PROSITE" id="PS00557">
    <property type="entry name" value="FMN_HYDROXY_ACID_DH_1"/>
    <property type="match status" value="1"/>
</dbReference>
<dbReference type="PANTHER" id="PTHR10578">
    <property type="entry name" value="S -2-HYDROXY-ACID OXIDASE-RELATED"/>
    <property type="match status" value="1"/>
</dbReference>
<accession>A0A158M6A1</accession>
<dbReference type="RefSeq" id="WP_005014253.1">
    <property type="nucleotide sequence ID" value="NZ_JFZZ01000063.1"/>
</dbReference>
<dbReference type="PROSITE" id="PS51349">
    <property type="entry name" value="FMN_HYDROXY_ACID_DH_2"/>
    <property type="match status" value="1"/>
</dbReference>
<dbReference type="PIRSF" id="PIRSF000138">
    <property type="entry name" value="Al-hdrx_acd_dh"/>
    <property type="match status" value="1"/>
</dbReference>
<dbReference type="Gene3D" id="3.20.20.70">
    <property type="entry name" value="Aldolase class I"/>
    <property type="match status" value="1"/>
</dbReference>
<dbReference type="STRING" id="35814.BBB42_10770"/>
<feature type="binding site" evidence="7">
    <location>
        <position position="257"/>
    </location>
    <ligand>
        <name>FMN</name>
        <dbReference type="ChEBI" id="CHEBI:58210"/>
    </ligand>
</feature>
<feature type="domain" description="FMN hydroxy acid dehydrogenase" evidence="8">
    <location>
        <begin position="2"/>
        <end position="383"/>
    </location>
</feature>
<evidence type="ECO:0000256" key="4">
    <source>
        <dbReference type="ARBA" id="ARBA00023002"/>
    </source>
</evidence>
<feature type="binding site" evidence="7">
    <location>
        <position position="284"/>
    </location>
    <ligand>
        <name>glyoxylate</name>
        <dbReference type="ChEBI" id="CHEBI:36655"/>
    </ligand>
</feature>
<comment type="caution">
    <text evidence="9">The sequence shown here is derived from an EMBL/GenBank/DDBJ whole genome shotgun (WGS) entry which is preliminary data.</text>
</comment>
<dbReference type="InterPro" id="IPR037396">
    <property type="entry name" value="FMN_HAD"/>
</dbReference>
<protein>
    <submittedName>
        <fullName evidence="9">Dehydrogenase, FMN-dependent</fullName>
    </submittedName>
</protein>
<feature type="binding site" evidence="7">
    <location>
        <begin position="81"/>
        <end position="83"/>
    </location>
    <ligand>
        <name>FMN</name>
        <dbReference type="ChEBI" id="CHEBI:58210"/>
    </ligand>
</feature>
<dbReference type="EMBL" id="JFZZ01000063">
    <property type="protein sequence ID" value="KAK91172.1"/>
    <property type="molecule type" value="Genomic_DNA"/>
</dbReference>
<feature type="binding site" evidence="7">
    <location>
        <position position="132"/>
    </location>
    <ligand>
        <name>glyoxylate</name>
        <dbReference type="ChEBI" id="CHEBI:36655"/>
    </ligand>
</feature>
<feature type="binding site" evidence="7">
    <location>
        <position position="279"/>
    </location>
    <ligand>
        <name>FMN</name>
        <dbReference type="ChEBI" id="CHEBI:58210"/>
    </ligand>
</feature>
<feature type="binding site" evidence="7">
    <location>
        <begin position="334"/>
        <end position="335"/>
    </location>
    <ligand>
        <name>FMN</name>
        <dbReference type="ChEBI" id="CHEBI:58210"/>
    </ligand>
</feature>
<evidence type="ECO:0000256" key="7">
    <source>
        <dbReference type="PIRSR" id="PIRSR000138-2"/>
    </source>
</evidence>
<dbReference type="InterPro" id="IPR013785">
    <property type="entry name" value="Aldolase_TIM"/>
</dbReference>
<dbReference type="Pfam" id="PF01070">
    <property type="entry name" value="FMN_dh"/>
    <property type="match status" value="1"/>
</dbReference>
<dbReference type="GO" id="GO:0010181">
    <property type="term" value="F:FMN binding"/>
    <property type="evidence" value="ECO:0007669"/>
    <property type="project" value="InterPro"/>
</dbReference>
<evidence type="ECO:0000256" key="2">
    <source>
        <dbReference type="ARBA" id="ARBA00022630"/>
    </source>
</evidence>
<comment type="similarity">
    <text evidence="5">Belongs to the FMN-dependent alpha-hydroxy acid dehydrogenase family.</text>
</comment>